<proteinExistence type="predicted"/>
<dbReference type="EMBL" id="LXQA010687871">
    <property type="protein sequence ID" value="MCI66062.1"/>
    <property type="molecule type" value="Genomic_DNA"/>
</dbReference>
<organism evidence="1 2">
    <name type="scientific">Trifolium medium</name>
    <dbReference type="NCBI Taxonomy" id="97028"/>
    <lineage>
        <taxon>Eukaryota</taxon>
        <taxon>Viridiplantae</taxon>
        <taxon>Streptophyta</taxon>
        <taxon>Embryophyta</taxon>
        <taxon>Tracheophyta</taxon>
        <taxon>Spermatophyta</taxon>
        <taxon>Magnoliopsida</taxon>
        <taxon>eudicotyledons</taxon>
        <taxon>Gunneridae</taxon>
        <taxon>Pentapetalae</taxon>
        <taxon>rosids</taxon>
        <taxon>fabids</taxon>
        <taxon>Fabales</taxon>
        <taxon>Fabaceae</taxon>
        <taxon>Papilionoideae</taxon>
        <taxon>50 kb inversion clade</taxon>
        <taxon>NPAAA clade</taxon>
        <taxon>Hologalegina</taxon>
        <taxon>IRL clade</taxon>
        <taxon>Trifolieae</taxon>
        <taxon>Trifolium</taxon>
    </lineage>
</organism>
<name>A0A392TY42_9FABA</name>
<dbReference type="Proteomes" id="UP000265520">
    <property type="component" value="Unassembled WGS sequence"/>
</dbReference>
<keyword evidence="2" id="KW-1185">Reference proteome</keyword>
<dbReference type="AlphaFoldDB" id="A0A392TY42"/>
<evidence type="ECO:0000313" key="2">
    <source>
        <dbReference type="Proteomes" id="UP000265520"/>
    </source>
</evidence>
<comment type="caution">
    <text evidence="1">The sequence shown here is derived from an EMBL/GenBank/DDBJ whole genome shotgun (WGS) entry which is preliminary data.</text>
</comment>
<protein>
    <submittedName>
        <fullName evidence="1">Uncharacterized protein</fullName>
    </submittedName>
</protein>
<accession>A0A392TY42</accession>
<evidence type="ECO:0000313" key="1">
    <source>
        <dbReference type="EMBL" id="MCI66062.1"/>
    </source>
</evidence>
<reference evidence="1 2" key="1">
    <citation type="journal article" date="2018" name="Front. Plant Sci.">
        <title>Red Clover (Trifolium pratense) and Zigzag Clover (T. medium) - A Picture of Genomic Similarities and Differences.</title>
        <authorList>
            <person name="Dluhosova J."/>
            <person name="Istvanek J."/>
            <person name="Nedelnik J."/>
            <person name="Repkova J."/>
        </authorList>
    </citation>
    <scope>NUCLEOTIDE SEQUENCE [LARGE SCALE GENOMIC DNA]</scope>
    <source>
        <strain evidence="2">cv. 10/8</strain>
        <tissue evidence="1">Leaf</tissue>
    </source>
</reference>
<sequence length="49" mass="5594">NQSKLATTMMNQYEELDVEEEEFQSSGEQDNLNVVELRSKDEADADVDV</sequence>
<feature type="non-terminal residue" evidence="1">
    <location>
        <position position="1"/>
    </location>
</feature>